<evidence type="ECO:0000256" key="1">
    <source>
        <dbReference type="ARBA" id="ARBA00004651"/>
    </source>
</evidence>
<dbReference type="GO" id="GO:0015295">
    <property type="term" value="F:solute:proton symporter activity"/>
    <property type="evidence" value="ECO:0007669"/>
    <property type="project" value="TreeGrafter"/>
</dbReference>
<evidence type="ECO:0000256" key="8">
    <source>
        <dbReference type="RuleBase" id="RU365092"/>
    </source>
</evidence>
<gene>
    <name evidence="9" type="ORF">Amal_03704</name>
</gene>
<keyword evidence="5 8" id="KW-0812">Transmembrane</keyword>
<reference evidence="9 10" key="1">
    <citation type="submission" date="2016-03" db="EMBL/GenBank/DDBJ databases">
        <title>Draft genome sequence of Acetobacter malorum CECT 7742, a strain isolated from strawberry vinegar.</title>
        <authorList>
            <person name="Sainz F."/>
            <person name="Mas A."/>
            <person name="Torija M.J."/>
        </authorList>
    </citation>
    <scope>NUCLEOTIDE SEQUENCE [LARGE SCALE GENOMIC DNA]</scope>
    <source>
        <strain evidence="9 10">CECT 7742</strain>
    </source>
</reference>
<dbReference type="PANTHER" id="PTHR30003">
    <property type="entry name" value="L-LACTATE PERMEASE"/>
    <property type="match status" value="1"/>
</dbReference>
<proteinExistence type="inferred from homology"/>
<comment type="similarity">
    <text evidence="2 8">Belongs to the lactate permease family.</text>
</comment>
<evidence type="ECO:0000256" key="4">
    <source>
        <dbReference type="ARBA" id="ARBA00022475"/>
    </source>
</evidence>
<dbReference type="Proteomes" id="UP000077349">
    <property type="component" value="Unassembled WGS sequence"/>
</dbReference>
<keyword evidence="8" id="KW-0997">Cell inner membrane</keyword>
<comment type="caution">
    <text evidence="8">Lacks conserved residue(s) required for the propagation of feature annotation.</text>
</comment>
<comment type="caution">
    <text evidence="9">The sequence shown here is derived from an EMBL/GenBank/DDBJ whole genome shotgun (WGS) entry which is preliminary data.</text>
</comment>
<dbReference type="PANTHER" id="PTHR30003:SF0">
    <property type="entry name" value="GLYCOLATE PERMEASE GLCA-RELATED"/>
    <property type="match status" value="1"/>
</dbReference>
<evidence type="ECO:0000256" key="2">
    <source>
        <dbReference type="ARBA" id="ARBA00010100"/>
    </source>
</evidence>
<organism evidence="9 10">
    <name type="scientific">Acetobacter malorum</name>
    <dbReference type="NCBI Taxonomy" id="178901"/>
    <lineage>
        <taxon>Bacteria</taxon>
        <taxon>Pseudomonadati</taxon>
        <taxon>Pseudomonadota</taxon>
        <taxon>Alphaproteobacteria</taxon>
        <taxon>Acetobacterales</taxon>
        <taxon>Acetobacteraceae</taxon>
        <taxon>Acetobacter</taxon>
    </lineage>
</organism>
<comment type="subcellular location">
    <subcellularLocation>
        <location evidence="8">Cell inner membrane</location>
        <topology evidence="8">Multi-pass membrane protein</topology>
    </subcellularLocation>
    <subcellularLocation>
        <location evidence="1">Cell membrane</location>
        <topology evidence="1">Multi-pass membrane protein</topology>
    </subcellularLocation>
</comment>
<evidence type="ECO:0000256" key="3">
    <source>
        <dbReference type="ARBA" id="ARBA00022448"/>
    </source>
</evidence>
<evidence type="ECO:0000256" key="6">
    <source>
        <dbReference type="ARBA" id="ARBA00022989"/>
    </source>
</evidence>
<feature type="transmembrane region" description="Helical" evidence="8">
    <location>
        <begin position="74"/>
        <end position="91"/>
    </location>
</feature>
<keyword evidence="7 8" id="KW-0472">Membrane</keyword>
<evidence type="ECO:0000313" key="9">
    <source>
        <dbReference type="EMBL" id="OAG75130.1"/>
    </source>
</evidence>
<dbReference type="InterPro" id="IPR003804">
    <property type="entry name" value="Lactate_perm"/>
</dbReference>
<dbReference type="EMBL" id="LVHD01000125">
    <property type="protein sequence ID" value="OAG75130.1"/>
    <property type="molecule type" value="Genomic_DNA"/>
</dbReference>
<keyword evidence="6 8" id="KW-1133">Transmembrane helix</keyword>
<dbReference type="GO" id="GO:0015129">
    <property type="term" value="F:lactate transmembrane transporter activity"/>
    <property type="evidence" value="ECO:0007669"/>
    <property type="project" value="UniProtKB-UniRule"/>
</dbReference>
<dbReference type="Pfam" id="PF02652">
    <property type="entry name" value="Lactate_perm"/>
    <property type="match status" value="1"/>
</dbReference>
<sequence>MTGSDTSGNALFGNLQVAAAHQLSLDPVVFASANSSGGVMGKMISPQNITTGVAVTSLKGQEGIVLARTFKHSLFLTICLGVMVAVQQFIMR</sequence>
<dbReference type="PATRIC" id="fig|178901.16.peg.3997"/>
<protein>
    <recommendedName>
        <fullName evidence="8">L-lactate permease</fullName>
    </recommendedName>
</protein>
<name>A0A177G456_9PROT</name>
<keyword evidence="3 8" id="KW-0813">Transport</keyword>
<accession>A0A177G456</accession>
<evidence type="ECO:0000256" key="7">
    <source>
        <dbReference type="ARBA" id="ARBA00023136"/>
    </source>
</evidence>
<comment type="function">
    <text evidence="8">Uptake of L-lactate across the membrane. Can also transport D-lactate and glycolate.</text>
</comment>
<evidence type="ECO:0000313" key="10">
    <source>
        <dbReference type="Proteomes" id="UP000077349"/>
    </source>
</evidence>
<dbReference type="GO" id="GO:0005886">
    <property type="term" value="C:plasma membrane"/>
    <property type="evidence" value="ECO:0007669"/>
    <property type="project" value="UniProtKB-SubCell"/>
</dbReference>
<evidence type="ECO:0000256" key="5">
    <source>
        <dbReference type="ARBA" id="ARBA00022692"/>
    </source>
</evidence>
<keyword evidence="4" id="KW-1003">Cell membrane</keyword>
<dbReference type="AlphaFoldDB" id="A0A177G456"/>